<comment type="caution">
    <text evidence="2">The sequence shown here is derived from an EMBL/GenBank/DDBJ whole genome shotgun (WGS) entry which is preliminary data.</text>
</comment>
<feature type="region of interest" description="Disordered" evidence="1">
    <location>
        <begin position="467"/>
        <end position="523"/>
    </location>
</feature>
<name>A0A9N7TYP0_PLEPL</name>
<organism evidence="2 3">
    <name type="scientific">Pleuronectes platessa</name>
    <name type="common">European plaice</name>
    <dbReference type="NCBI Taxonomy" id="8262"/>
    <lineage>
        <taxon>Eukaryota</taxon>
        <taxon>Metazoa</taxon>
        <taxon>Chordata</taxon>
        <taxon>Craniata</taxon>
        <taxon>Vertebrata</taxon>
        <taxon>Euteleostomi</taxon>
        <taxon>Actinopterygii</taxon>
        <taxon>Neopterygii</taxon>
        <taxon>Teleostei</taxon>
        <taxon>Neoteleostei</taxon>
        <taxon>Acanthomorphata</taxon>
        <taxon>Carangaria</taxon>
        <taxon>Pleuronectiformes</taxon>
        <taxon>Pleuronectoidei</taxon>
        <taxon>Pleuronectidae</taxon>
        <taxon>Pleuronectes</taxon>
    </lineage>
</organism>
<evidence type="ECO:0000313" key="3">
    <source>
        <dbReference type="Proteomes" id="UP001153269"/>
    </source>
</evidence>
<evidence type="ECO:0000256" key="1">
    <source>
        <dbReference type="SAM" id="MobiDB-lite"/>
    </source>
</evidence>
<feature type="region of interest" description="Disordered" evidence="1">
    <location>
        <begin position="133"/>
        <end position="178"/>
    </location>
</feature>
<accession>A0A9N7TYP0</accession>
<protein>
    <submittedName>
        <fullName evidence="2">Uncharacterized protein</fullName>
    </submittedName>
</protein>
<feature type="region of interest" description="Disordered" evidence="1">
    <location>
        <begin position="366"/>
        <end position="386"/>
    </location>
</feature>
<proteinExistence type="predicted"/>
<keyword evidence="3" id="KW-1185">Reference proteome</keyword>
<dbReference type="Proteomes" id="UP001153269">
    <property type="component" value="Unassembled WGS sequence"/>
</dbReference>
<feature type="compositionally biased region" description="Basic residues" evidence="1">
    <location>
        <begin position="514"/>
        <end position="523"/>
    </location>
</feature>
<dbReference type="PANTHER" id="PTHR31025:SF25">
    <property type="entry name" value="ZINC FINGER (C2H2)-60"/>
    <property type="match status" value="1"/>
</dbReference>
<gene>
    <name evidence="2" type="ORF">PLEPLA_LOCUS9421</name>
</gene>
<feature type="compositionally biased region" description="Polar residues" evidence="1">
    <location>
        <begin position="133"/>
        <end position="161"/>
    </location>
</feature>
<reference evidence="2" key="1">
    <citation type="submission" date="2020-03" db="EMBL/GenBank/DDBJ databases">
        <authorList>
            <person name="Weist P."/>
        </authorList>
    </citation>
    <scope>NUCLEOTIDE SEQUENCE</scope>
</reference>
<sequence length="523" mass="58439">MKRRTLIGCWHFDHSASTQLSLFHLQLRCMKTLQLQLIKRLAEMEAKLRVLLDDRIEKLFHPLGIPPTVEELQTVVKETFGVSDEFSLQYLDSEFEDYFTLHKSDQIKHKDTIKVVQAAPIILNLLPHEESLDSSFGQQSNSSYAGSNEESSPGTTSSSDTIILPRRSPTERSQPWPKQFPIPQFAYETEMYLERANEDYTKNGTLLTTSKVKTDILEKLAGTIYTYRAYPSSAQISDVAEVLVKKYPCLKEPGSFSGYYGWQQSIKYKMANYRTKLQSYGVPEVMCNALKRKSPADQKSAKGVKKPRMAEASHIEDEFQRITRVHLESKFMSKLDEYTPKLLNLFQSKGGTMGLRLQAILLKAPSNPSINEPRTTDAESPAGDSACGTPRRFFGGGPIPLCLKASVVRGAFFLLDREGGVRRRCGRRAVGGDRVRRSAAATLDACRALLADHLSYGARWGNPPFARGAPSGGAPRLAPSSQNWCGPGESDRLIKTKHREGPRRPTAILSSTSCRHRGHKPPS</sequence>
<evidence type="ECO:0000313" key="2">
    <source>
        <dbReference type="EMBL" id="CAB1421535.1"/>
    </source>
</evidence>
<dbReference type="EMBL" id="CADEAL010000529">
    <property type="protein sequence ID" value="CAB1421535.1"/>
    <property type="molecule type" value="Genomic_DNA"/>
</dbReference>
<dbReference type="AlphaFoldDB" id="A0A9N7TYP0"/>
<dbReference type="PANTHER" id="PTHR31025">
    <property type="entry name" value="SI:CH211-196P9.1-RELATED"/>
    <property type="match status" value="1"/>
</dbReference>